<evidence type="ECO:0000256" key="5">
    <source>
        <dbReference type="ARBA" id="ARBA00023136"/>
    </source>
</evidence>
<name>A0ABQ7H331_DUNSA</name>
<feature type="transmembrane region" description="Helical" evidence="6">
    <location>
        <begin position="135"/>
        <end position="158"/>
    </location>
</feature>
<gene>
    <name evidence="8" type="ORF">DUNSADRAFT_13723</name>
</gene>
<dbReference type="EMBL" id="MU069490">
    <property type="protein sequence ID" value="KAF5841269.1"/>
    <property type="molecule type" value="Genomic_DNA"/>
</dbReference>
<dbReference type="PANTHER" id="PTHR10994:SF193">
    <property type="entry name" value="RETICULON-LIKE PROTEIN"/>
    <property type="match status" value="1"/>
</dbReference>
<comment type="caution">
    <text evidence="8">The sequence shown here is derived from an EMBL/GenBank/DDBJ whole genome shotgun (WGS) entry which is preliminary data.</text>
</comment>
<evidence type="ECO:0000256" key="2">
    <source>
        <dbReference type="ARBA" id="ARBA00022692"/>
    </source>
</evidence>
<evidence type="ECO:0000313" key="8">
    <source>
        <dbReference type="EMBL" id="KAF5841269.1"/>
    </source>
</evidence>
<keyword evidence="9" id="KW-1185">Reference proteome</keyword>
<evidence type="ECO:0000259" key="7">
    <source>
        <dbReference type="PROSITE" id="PS50845"/>
    </source>
</evidence>
<evidence type="ECO:0000256" key="3">
    <source>
        <dbReference type="ARBA" id="ARBA00022824"/>
    </source>
</evidence>
<proteinExistence type="predicted"/>
<dbReference type="InterPro" id="IPR045064">
    <property type="entry name" value="Reticulon-like"/>
</dbReference>
<keyword evidence="3 6" id="KW-0256">Endoplasmic reticulum</keyword>
<comment type="subcellular location">
    <subcellularLocation>
        <location evidence="1 6">Endoplasmic reticulum membrane</location>
        <topology evidence="1 6">Multi-pass membrane protein</topology>
    </subcellularLocation>
</comment>
<dbReference type="InterPro" id="IPR003388">
    <property type="entry name" value="Reticulon"/>
</dbReference>
<protein>
    <recommendedName>
        <fullName evidence="6">Reticulon-like protein</fullName>
    </recommendedName>
</protein>
<dbReference type="PROSITE" id="PS50845">
    <property type="entry name" value="RETICULON"/>
    <property type="match status" value="1"/>
</dbReference>
<dbReference type="PANTHER" id="PTHR10994">
    <property type="entry name" value="RETICULON"/>
    <property type="match status" value="1"/>
</dbReference>
<sequence length="208" mass="22633">MSLVQQLSNRVPKEHKDVLLWRDLKKSGVCFGGSTAAYILVAWAPISFFVLGLQAVTVAVATTLLWSLGAKMFSAKTQPADLLPDVLKTGFEQEALNEVAQKYRPLINLVLCTIGRVLSGEDAPLSLKVFAAGMALSWLAARVSLITAAYLIVFLAFTGPKVYEMKQKEIDQAFALVGDKMKGLYKKFDETVLKKIPGGPKSNGPKSQ</sequence>
<keyword evidence="4 6" id="KW-1133">Transmembrane helix</keyword>
<evidence type="ECO:0000313" key="9">
    <source>
        <dbReference type="Proteomes" id="UP000815325"/>
    </source>
</evidence>
<evidence type="ECO:0000256" key="1">
    <source>
        <dbReference type="ARBA" id="ARBA00004477"/>
    </source>
</evidence>
<evidence type="ECO:0000256" key="4">
    <source>
        <dbReference type="ARBA" id="ARBA00022989"/>
    </source>
</evidence>
<reference evidence="8" key="1">
    <citation type="submission" date="2017-08" db="EMBL/GenBank/DDBJ databases">
        <authorList>
            <person name="Polle J.E."/>
            <person name="Barry K."/>
            <person name="Cushman J."/>
            <person name="Schmutz J."/>
            <person name="Tran D."/>
            <person name="Hathwaick L.T."/>
            <person name="Yim W.C."/>
            <person name="Jenkins J."/>
            <person name="Mckie-Krisberg Z.M."/>
            <person name="Prochnik S."/>
            <person name="Lindquist E."/>
            <person name="Dockter R.B."/>
            <person name="Adam C."/>
            <person name="Molina H."/>
            <person name="Bunkerborg J."/>
            <person name="Jin E."/>
            <person name="Buchheim M."/>
            <person name="Magnuson J."/>
        </authorList>
    </citation>
    <scope>NUCLEOTIDE SEQUENCE</scope>
    <source>
        <strain evidence="8">CCAP 19/18</strain>
    </source>
</reference>
<feature type="domain" description="Reticulon" evidence="7">
    <location>
        <begin position="15"/>
        <end position="208"/>
    </location>
</feature>
<dbReference type="Proteomes" id="UP000815325">
    <property type="component" value="Unassembled WGS sequence"/>
</dbReference>
<keyword evidence="2 6" id="KW-0812">Transmembrane</keyword>
<dbReference type="Pfam" id="PF02453">
    <property type="entry name" value="Reticulon"/>
    <property type="match status" value="1"/>
</dbReference>
<feature type="transmembrane region" description="Helical" evidence="6">
    <location>
        <begin position="35"/>
        <end position="66"/>
    </location>
</feature>
<evidence type="ECO:0000256" key="6">
    <source>
        <dbReference type="RuleBase" id="RU363132"/>
    </source>
</evidence>
<organism evidence="8 9">
    <name type="scientific">Dunaliella salina</name>
    <name type="common">Green alga</name>
    <name type="synonym">Protococcus salinus</name>
    <dbReference type="NCBI Taxonomy" id="3046"/>
    <lineage>
        <taxon>Eukaryota</taxon>
        <taxon>Viridiplantae</taxon>
        <taxon>Chlorophyta</taxon>
        <taxon>core chlorophytes</taxon>
        <taxon>Chlorophyceae</taxon>
        <taxon>CS clade</taxon>
        <taxon>Chlamydomonadales</taxon>
        <taxon>Dunaliellaceae</taxon>
        <taxon>Dunaliella</taxon>
    </lineage>
</organism>
<keyword evidence="5 6" id="KW-0472">Membrane</keyword>
<accession>A0ABQ7H331</accession>